<keyword evidence="1" id="KW-0697">Rotamase</keyword>
<dbReference type="Gene3D" id="3.10.50.40">
    <property type="match status" value="1"/>
</dbReference>
<dbReference type="InterPro" id="IPR046357">
    <property type="entry name" value="PPIase_dom_sf"/>
</dbReference>
<sequence>MLRFLRKKMKGIMITVAIVFAASMFYGLAATKWQSGEKPSTDLAKVNGQSLNPYRYREILGRLMQQFGAKLQAQDMAFVQNLALNQTIDFTLLLNQAKKKVKVTNREVDLAVEQIMKQEEIKSQQELRSALERAGLPMGTFRDMIKDEMLVQKMVMKVREGVTVSPNDLREVKASHLLVSDEAVAKSLLAKVKAGEDFAALARKYSEDPGSAKKGGDLGYFSYGQMVEPFAQAAFALKIGEISGVIKTNFGFHIIKATDSRLRKFEGKEKNVEKAALMEKQQQAFQKWFSQIKEKAKIEVNDPLLKGHAYRFKNQLLEAIAEYKKAAIKEPNNALVHFFLADSYKVIGKPDLAVEEYEVAIRTDGGNPSFYLIFASYYESMGQKDKAIEQYKRASLVAGDNKAVHEELLARFRKLKATKESLQEQAEIARINKKEKFEKELKGE</sequence>
<evidence type="ECO:0000313" key="4">
    <source>
        <dbReference type="EMBL" id="PIS29001.1"/>
    </source>
</evidence>
<dbReference type="SUPFAM" id="SSF48452">
    <property type="entry name" value="TPR-like"/>
    <property type="match status" value="1"/>
</dbReference>
<dbReference type="Pfam" id="PF13181">
    <property type="entry name" value="TPR_8"/>
    <property type="match status" value="1"/>
</dbReference>
<dbReference type="Proteomes" id="UP000231343">
    <property type="component" value="Unassembled WGS sequence"/>
</dbReference>
<feature type="domain" description="PpiC" evidence="3">
    <location>
        <begin position="169"/>
        <end position="259"/>
    </location>
</feature>
<comment type="caution">
    <text evidence="4">The sequence shown here is derived from an EMBL/GenBank/DDBJ whole genome shotgun (WGS) entry which is preliminary data.</text>
</comment>
<dbReference type="PROSITE" id="PS01096">
    <property type="entry name" value="PPIC_PPIASE_1"/>
    <property type="match status" value="1"/>
</dbReference>
<dbReference type="SMART" id="SM00028">
    <property type="entry name" value="TPR"/>
    <property type="match status" value="3"/>
</dbReference>
<proteinExistence type="predicted"/>
<feature type="coiled-coil region" evidence="2">
    <location>
        <begin position="405"/>
        <end position="439"/>
    </location>
</feature>
<dbReference type="Pfam" id="PF13616">
    <property type="entry name" value="Rotamase_3"/>
    <property type="match status" value="1"/>
</dbReference>
<dbReference type="AlphaFoldDB" id="A0A2H0XVY1"/>
<dbReference type="PANTHER" id="PTHR47245:SF2">
    <property type="entry name" value="PEPTIDYL-PROLYL CIS-TRANS ISOMERASE HP_0175-RELATED"/>
    <property type="match status" value="1"/>
</dbReference>
<dbReference type="EMBL" id="PEYM01000106">
    <property type="protein sequence ID" value="PIS29001.1"/>
    <property type="molecule type" value="Genomic_DNA"/>
</dbReference>
<evidence type="ECO:0000313" key="5">
    <source>
        <dbReference type="Proteomes" id="UP000231343"/>
    </source>
</evidence>
<dbReference type="InterPro" id="IPR000297">
    <property type="entry name" value="PPIase_PpiC"/>
</dbReference>
<evidence type="ECO:0000256" key="2">
    <source>
        <dbReference type="SAM" id="Coils"/>
    </source>
</evidence>
<dbReference type="InterPro" id="IPR027304">
    <property type="entry name" value="Trigger_fact/SurA_dom_sf"/>
</dbReference>
<reference evidence="4 5" key="1">
    <citation type="submission" date="2017-09" db="EMBL/GenBank/DDBJ databases">
        <title>Depth-based differentiation of microbial function through sediment-hosted aquifers and enrichment of novel symbionts in the deep terrestrial subsurface.</title>
        <authorList>
            <person name="Probst A.J."/>
            <person name="Ladd B."/>
            <person name="Jarett J.K."/>
            <person name="Geller-Mcgrath D.E."/>
            <person name="Sieber C.M."/>
            <person name="Emerson J.B."/>
            <person name="Anantharaman K."/>
            <person name="Thomas B.C."/>
            <person name="Malmstrom R."/>
            <person name="Stieglmeier M."/>
            <person name="Klingl A."/>
            <person name="Woyke T."/>
            <person name="Ryan C.M."/>
            <person name="Banfield J.F."/>
        </authorList>
    </citation>
    <scope>NUCLEOTIDE SEQUENCE [LARGE SCALE GENOMIC DNA]</scope>
    <source>
        <strain evidence="4">CG08_land_8_20_14_0_20_45_16</strain>
    </source>
</reference>
<protein>
    <recommendedName>
        <fullName evidence="3">PpiC domain-containing protein</fullName>
    </recommendedName>
</protein>
<dbReference type="Gene3D" id="1.25.40.10">
    <property type="entry name" value="Tetratricopeptide repeat domain"/>
    <property type="match status" value="1"/>
</dbReference>
<accession>A0A2H0XVY1</accession>
<dbReference type="GO" id="GO:0003755">
    <property type="term" value="F:peptidyl-prolyl cis-trans isomerase activity"/>
    <property type="evidence" value="ECO:0007669"/>
    <property type="project" value="UniProtKB-KW"/>
</dbReference>
<keyword evidence="1" id="KW-0413">Isomerase</keyword>
<evidence type="ECO:0000256" key="1">
    <source>
        <dbReference type="PROSITE-ProRule" id="PRU00278"/>
    </source>
</evidence>
<dbReference type="Pfam" id="PF13624">
    <property type="entry name" value="SurA_N_3"/>
    <property type="match status" value="1"/>
</dbReference>
<keyword evidence="2" id="KW-0175">Coiled coil</keyword>
<dbReference type="InterPro" id="IPR023058">
    <property type="entry name" value="PPIase_PpiC_CS"/>
</dbReference>
<gene>
    <name evidence="4" type="ORF">COT42_06455</name>
</gene>
<dbReference type="SUPFAM" id="SSF54534">
    <property type="entry name" value="FKBP-like"/>
    <property type="match status" value="1"/>
</dbReference>
<dbReference type="SUPFAM" id="SSF109998">
    <property type="entry name" value="Triger factor/SurA peptide-binding domain-like"/>
    <property type="match status" value="1"/>
</dbReference>
<dbReference type="InterPro" id="IPR050245">
    <property type="entry name" value="PrsA_foldase"/>
</dbReference>
<dbReference type="InterPro" id="IPR011990">
    <property type="entry name" value="TPR-like_helical_dom_sf"/>
</dbReference>
<dbReference type="InterPro" id="IPR019734">
    <property type="entry name" value="TPR_rpt"/>
</dbReference>
<dbReference type="PANTHER" id="PTHR47245">
    <property type="entry name" value="PEPTIDYLPROLYL ISOMERASE"/>
    <property type="match status" value="1"/>
</dbReference>
<dbReference type="Gene3D" id="1.10.4030.10">
    <property type="entry name" value="Porin chaperone SurA, peptide-binding domain"/>
    <property type="match status" value="1"/>
</dbReference>
<organism evidence="4 5">
    <name type="scientific">Candidatus Saganbacteria bacterium CG08_land_8_20_14_0_20_45_16</name>
    <dbReference type="NCBI Taxonomy" id="2014293"/>
    <lineage>
        <taxon>Bacteria</taxon>
        <taxon>Bacillati</taxon>
        <taxon>Saganbacteria</taxon>
    </lineage>
</organism>
<dbReference type="PROSITE" id="PS50198">
    <property type="entry name" value="PPIC_PPIASE_2"/>
    <property type="match status" value="1"/>
</dbReference>
<evidence type="ECO:0000259" key="3">
    <source>
        <dbReference type="PROSITE" id="PS50198"/>
    </source>
</evidence>
<name>A0A2H0XVY1_UNCSA</name>